<protein>
    <submittedName>
        <fullName evidence="3">Restriction endonuclease</fullName>
        <ecNumber evidence="3">3.1.21.-</ecNumber>
    </submittedName>
</protein>
<organism evidence="3 5">
    <name type="scientific">Paenibacillus urinalis</name>
    <dbReference type="NCBI Taxonomy" id="521520"/>
    <lineage>
        <taxon>Bacteria</taxon>
        <taxon>Bacillati</taxon>
        <taxon>Bacillota</taxon>
        <taxon>Bacilli</taxon>
        <taxon>Bacillales</taxon>
        <taxon>Paenibacillaceae</taxon>
        <taxon>Paenibacillus</taxon>
    </lineage>
</organism>
<dbReference type="PANTHER" id="PTHR30015:SF7">
    <property type="entry name" value="TYPE IV METHYL-DIRECTED RESTRICTION ENZYME ECOKMRR"/>
    <property type="match status" value="1"/>
</dbReference>
<keyword evidence="1" id="KW-0175">Coiled coil</keyword>
<evidence type="ECO:0000313" key="4">
    <source>
        <dbReference type="EMBL" id="WDI02614.1"/>
    </source>
</evidence>
<evidence type="ECO:0000313" key="6">
    <source>
        <dbReference type="Proteomes" id="UP001221519"/>
    </source>
</evidence>
<feature type="domain" description="Restriction endonuclease type IV Mrr" evidence="2">
    <location>
        <begin position="405"/>
        <end position="516"/>
    </location>
</feature>
<dbReference type="EMBL" id="CP118101">
    <property type="protein sequence ID" value="WDH82869.1"/>
    <property type="molecule type" value="Genomic_DNA"/>
</dbReference>
<dbReference type="REBASE" id="694450">
    <property type="entry name" value="Pur830MrrP"/>
</dbReference>
<dbReference type="InterPro" id="IPR011856">
    <property type="entry name" value="tRNA_endonuc-like_dom_sf"/>
</dbReference>
<dbReference type="GO" id="GO:0015666">
    <property type="term" value="F:restriction endodeoxyribonuclease activity"/>
    <property type="evidence" value="ECO:0007669"/>
    <property type="project" value="TreeGrafter"/>
</dbReference>
<dbReference type="GO" id="GO:0009307">
    <property type="term" value="P:DNA restriction-modification system"/>
    <property type="evidence" value="ECO:0007669"/>
    <property type="project" value="InterPro"/>
</dbReference>
<keyword evidence="3" id="KW-0540">Nuclease</keyword>
<dbReference type="Gene3D" id="3.40.1350.10">
    <property type="match status" value="1"/>
</dbReference>
<evidence type="ECO:0000313" key="5">
    <source>
        <dbReference type="Proteomes" id="UP001220962"/>
    </source>
</evidence>
<dbReference type="Proteomes" id="UP001220962">
    <property type="component" value="Chromosome"/>
</dbReference>
<dbReference type="InterPro" id="IPR007560">
    <property type="entry name" value="Restrct_endonuc_IV_Mrr"/>
</dbReference>
<feature type="coiled-coil region" evidence="1">
    <location>
        <begin position="145"/>
        <end position="211"/>
    </location>
</feature>
<dbReference type="AlphaFoldDB" id="A0AAX3N142"/>
<dbReference type="RefSeq" id="WP_052512279.1">
    <property type="nucleotide sequence ID" value="NZ_CP118101.1"/>
</dbReference>
<evidence type="ECO:0000313" key="3">
    <source>
        <dbReference type="EMBL" id="WDH82869.1"/>
    </source>
</evidence>
<dbReference type="InterPro" id="IPR011335">
    <property type="entry name" value="Restrct_endonuc-II-like"/>
</dbReference>
<keyword evidence="6" id="KW-1185">Reference proteome</keyword>
<accession>A0AAX3N142</accession>
<evidence type="ECO:0000259" key="2">
    <source>
        <dbReference type="Pfam" id="PF04471"/>
    </source>
</evidence>
<dbReference type="GO" id="GO:0003677">
    <property type="term" value="F:DNA binding"/>
    <property type="evidence" value="ECO:0007669"/>
    <property type="project" value="InterPro"/>
</dbReference>
<dbReference type="InterPro" id="IPR052906">
    <property type="entry name" value="Type_IV_Methyl-Rstrct_Enzyme"/>
</dbReference>
<dbReference type="EC" id="3.1.21.-" evidence="3"/>
<name>A0AAX3N142_9BACL</name>
<gene>
    <name evidence="3" type="ORF">PUW23_00955</name>
    <name evidence="4" type="ORF">PUW25_00960</name>
</gene>
<dbReference type="Proteomes" id="UP001221519">
    <property type="component" value="Chromosome"/>
</dbReference>
<dbReference type="Pfam" id="PF04471">
    <property type="entry name" value="Mrr_cat"/>
    <property type="match status" value="1"/>
</dbReference>
<dbReference type="SUPFAM" id="SSF52980">
    <property type="entry name" value="Restriction endonuclease-like"/>
    <property type="match status" value="1"/>
</dbReference>
<keyword evidence="3" id="KW-0255">Endonuclease</keyword>
<proteinExistence type="predicted"/>
<keyword evidence="3" id="KW-0378">Hydrolase</keyword>
<dbReference type="EMBL" id="CP118108">
    <property type="protein sequence ID" value="WDI02614.1"/>
    <property type="molecule type" value="Genomic_DNA"/>
</dbReference>
<feature type="coiled-coil region" evidence="1">
    <location>
        <begin position="12"/>
        <end position="42"/>
    </location>
</feature>
<evidence type="ECO:0000256" key="1">
    <source>
        <dbReference type="SAM" id="Coils"/>
    </source>
</evidence>
<reference evidence="3 6" key="1">
    <citation type="submission" date="2023-02" db="EMBL/GenBank/DDBJ databases">
        <title>Pathogen: clinical or host-associated sample.</title>
        <authorList>
            <person name="Hergert J."/>
            <person name="Casey R."/>
            <person name="Wagner J."/>
            <person name="Young E.L."/>
            <person name="Oakeson K.F."/>
        </authorList>
    </citation>
    <scope>NUCLEOTIDE SEQUENCE</scope>
    <source>
        <strain evidence="4 6">2022CK-00829</strain>
        <strain evidence="3">2022CK-00830</strain>
    </source>
</reference>
<dbReference type="PANTHER" id="PTHR30015">
    <property type="entry name" value="MRR RESTRICTION SYSTEM PROTEIN"/>
    <property type="match status" value="1"/>
</dbReference>
<sequence length="529" mass="60680">MARRSGFMATIAREAARQARISEAERKRYEREQIRIAKVQQRQQIQDEKEAKLRYIESRIEETDDLNSELAERIEDLYGILDHTLQVNDVVSFSSLKIIENFKDFNVPTNISIPATKPQLDDYIRKIKQPNLFTKLMPGSEKKYQRDLNEAKQQFENDFVQYEAKENERLVTLDKLKAEYDHEKSMFDLKVRDRNLEIDELEENYRNGESEAVIVYNTMVLERSEYPTGFPQIFRLAYIPDSKELVIDYELPNKDIVPTVMEYKYVKTKDEISEKTRKIQEVKNIYSDIVAGVTLRTIHEVLEADQGKVIDVVVLSGYVHSVDPATGKDVTPYLISIRVTKEKFDELDLNRVEKSVCLRNLGAQVSPRPAELQAVKPIVEFDMVDKRFIEHEDMLGSLQGLPNLMELNPYEFEMLVTDLFARMGLDAKLTRSSKDGGVDCVAFDTRPIVGGKVVIQAKRYKNTVGVSAVRDLYGTMLNEGANKGILVTTKGYGPDAYEFAKDKPIELIDGGGLLYLLEQNGIKARIIFE</sequence>